<dbReference type="InterPro" id="IPR017734">
    <property type="entry name" value="T6SS_SciN"/>
</dbReference>
<dbReference type="NCBIfam" id="TIGR03352">
    <property type="entry name" value="VI_chp_3"/>
    <property type="match status" value="1"/>
</dbReference>
<dbReference type="InterPro" id="IPR038706">
    <property type="entry name" value="Type_VI_SciN-like_sf"/>
</dbReference>
<name>A0ABD5CRZ6_9BURK</name>
<organism evidence="2 3">
    <name type="scientific">Paraburkholderia graminis</name>
    <dbReference type="NCBI Taxonomy" id="60548"/>
    <lineage>
        <taxon>Bacteria</taxon>
        <taxon>Pseudomonadati</taxon>
        <taxon>Pseudomonadota</taxon>
        <taxon>Betaproteobacteria</taxon>
        <taxon>Burkholderiales</taxon>
        <taxon>Burkholderiaceae</taxon>
        <taxon>Paraburkholderia</taxon>
    </lineage>
</organism>
<evidence type="ECO:0000313" key="3">
    <source>
        <dbReference type="Proteomes" id="UP001245184"/>
    </source>
</evidence>
<evidence type="ECO:0000256" key="1">
    <source>
        <dbReference type="SAM" id="MobiDB-lite"/>
    </source>
</evidence>
<feature type="region of interest" description="Disordered" evidence="1">
    <location>
        <begin position="200"/>
        <end position="225"/>
    </location>
</feature>
<dbReference type="Gene3D" id="2.60.40.4150">
    <property type="entry name" value="Type VI secretion system, lipoprotein SciN"/>
    <property type="match status" value="1"/>
</dbReference>
<reference evidence="2 3" key="1">
    <citation type="submission" date="2023-08" db="EMBL/GenBank/DDBJ databases">
        <title>Genome sequencing of plant associated microbes to promote plant fitness in Sorghum bicolor and Oryza sativa.</title>
        <authorList>
            <person name="Coleman-Derr D."/>
        </authorList>
    </citation>
    <scope>NUCLEOTIDE SEQUENCE [LARGE SCALE GENOMIC DNA]</scope>
    <source>
        <strain evidence="2 3">SLBN-33</strain>
    </source>
</reference>
<comment type="caution">
    <text evidence="2">The sequence shown here is derived from an EMBL/GenBank/DDBJ whole genome shotgun (WGS) entry which is preliminary data.</text>
</comment>
<keyword evidence="2" id="KW-0449">Lipoprotein</keyword>
<dbReference type="Proteomes" id="UP001245184">
    <property type="component" value="Unassembled WGS sequence"/>
</dbReference>
<gene>
    <name evidence="2" type="ORF">QF025_006848</name>
</gene>
<dbReference type="Pfam" id="PF12790">
    <property type="entry name" value="T6SS-SciN"/>
    <property type="match status" value="1"/>
</dbReference>
<proteinExistence type="predicted"/>
<protein>
    <submittedName>
        <fullName evidence="2">Type VI secretion system VasD/TssJ family lipoprotein</fullName>
    </submittedName>
</protein>
<dbReference type="PROSITE" id="PS51257">
    <property type="entry name" value="PROKAR_LIPOPROTEIN"/>
    <property type="match status" value="1"/>
</dbReference>
<accession>A0ABD5CRZ6</accession>
<dbReference type="EMBL" id="JAVIZN010000003">
    <property type="protein sequence ID" value="MDR6208047.1"/>
    <property type="molecule type" value="Genomic_DNA"/>
</dbReference>
<dbReference type="RefSeq" id="WP_310035494.1">
    <property type="nucleotide sequence ID" value="NZ_JAVIZN010000003.1"/>
</dbReference>
<sequence>MRLQVRYGIARHTGGALSRGLALLTAVALLGGCSAVNSMFGGNSATDALSKVKWNYAENAIELKWRADGALNSYDGQPHALLLTVVQMSDPNVFKRYASNAGALGEVLTASVPPAGILALNRVFVQPDQTDQISLPRAENAQYVGVVSGYYTLDAERVARLYRIGVGVDSHGLVIKNRSAAPTPLEISLVLGPMGLLGGVPSPQVRPPPQQPKAGEVPLSSLKNE</sequence>
<dbReference type="AlphaFoldDB" id="A0ABD5CRZ6"/>
<evidence type="ECO:0000313" key="2">
    <source>
        <dbReference type="EMBL" id="MDR6208047.1"/>
    </source>
</evidence>